<gene>
    <name evidence="2" type="ORF">BCL79_0811</name>
</gene>
<dbReference type="SUPFAM" id="SSF141868">
    <property type="entry name" value="EAL domain-like"/>
    <property type="match status" value="1"/>
</dbReference>
<dbReference type="InterPro" id="IPR029016">
    <property type="entry name" value="GAF-like_dom_sf"/>
</dbReference>
<dbReference type="Gene3D" id="3.30.70.270">
    <property type="match status" value="1"/>
</dbReference>
<dbReference type="SUPFAM" id="SSF55073">
    <property type="entry name" value="Nucleotide cyclase"/>
    <property type="match status" value="1"/>
</dbReference>
<name>A0A498CMR8_9GAMM</name>
<dbReference type="CDD" id="cd01948">
    <property type="entry name" value="EAL"/>
    <property type="match status" value="1"/>
</dbReference>
<dbReference type="SMART" id="SM00065">
    <property type="entry name" value="GAF"/>
    <property type="match status" value="1"/>
</dbReference>
<dbReference type="PANTHER" id="PTHR33121">
    <property type="entry name" value="CYCLIC DI-GMP PHOSPHODIESTERASE PDEF"/>
    <property type="match status" value="1"/>
</dbReference>
<organism evidence="2 3">
    <name type="scientific">Stenotrophomonas rhizophila</name>
    <dbReference type="NCBI Taxonomy" id="216778"/>
    <lineage>
        <taxon>Bacteria</taxon>
        <taxon>Pseudomonadati</taxon>
        <taxon>Pseudomonadota</taxon>
        <taxon>Gammaproteobacteria</taxon>
        <taxon>Lysobacterales</taxon>
        <taxon>Lysobacteraceae</taxon>
        <taxon>Stenotrophomonas</taxon>
    </lineage>
</organism>
<dbReference type="Gene3D" id="3.30.450.40">
    <property type="match status" value="1"/>
</dbReference>
<comment type="caution">
    <text evidence="2">The sequence shown here is derived from an EMBL/GenBank/DDBJ whole genome shotgun (WGS) entry which is preliminary data.</text>
</comment>
<dbReference type="Pfam" id="PF13185">
    <property type="entry name" value="GAF_2"/>
    <property type="match status" value="1"/>
</dbReference>
<evidence type="ECO:0000313" key="2">
    <source>
        <dbReference type="EMBL" id="RLK56424.1"/>
    </source>
</evidence>
<feature type="domain" description="EAL" evidence="1">
    <location>
        <begin position="334"/>
        <end position="587"/>
    </location>
</feature>
<evidence type="ECO:0000313" key="3">
    <source>
        <dbReference type="Proteomes" id="UP000274786"/>
    </source>
</evidence>
<dbReference type="InterPro" id="IPR003018">
    <property type="entry name" value="GAF"/>
</dbReference>
<protein>
    <submittedName>
        <fullName evidence="2">EAL domain-containing protein (Putative c-di-GMP-specific phosphodiesterase class I)</fullName>
    </submittedName>
</protein>
<proteinExistence type="predicted"/>
<dbReference type="EMBL" id="RCDC01000004">
    <property type="protein sequence ID" value="RLK56424.1"/>
    <property type="molecule type" value="Genomic_DNA"/>
</dbReference>
<sequence>MNVPITEAQERMAVLGAMHVLDTESGPSLDRITSLAAFAFSAPVAFVSIVGEDRQRFISRIGLPVAETDIRVSICAHAITCNEVMVVPDLRQDPRFKHNPLVVASPHLLFYAGAPLIAKNGVAIGAVCIMDTKVREFSESERTQLSTLSQLVIGQLELRNMSGRLEPVSGIPNRHQFQIDYAGLAERNRGRRMFAVLVDVFDIPRANEAGQALGMRPLEVLIRRAGVRLKLALEGLADVYHVGVTRFAFLVDLPSAKEMEALANELRQRMSRPLMAAAVPMSPRFHAGICAVTLGEDTGDDVIRKVLIGLHESFEARQPFAWYSEQRDHHMQRGYRLAADAERGLRKDEFYLQYQPRYRAFDLQPVSAEALLRWTHPRLGPVSPGEFIPIFERTALMEAVTPWILDTALDQLVAWRDASHCLALSINLSGADLSSEDAWTRLRSMLEARRLPFDCIEIEITEGEWLRADSVAGRQIRAMAEAGIKIAIDDFGSGYSNFGYLSDLPIDTIKMDKSLIDDLETDLKAKTKVKAIINLARELGYHTVAEGVETPAQLSFLRDHGCDQIQGYLLSRPLNPDALLEVFSGKGTEEIEGSPPMTP</sequence>
<dbReference type="SUPFAM" id="SSF55781">
    <property type="entry name" value="GAF domain-like"/>
    <property type="match status" value="1"/>
</dbReference>
<dbReference type="GO" id="GO:0071111">
    <property type="term" value="F:cyclic-guanylate-specific phosphodiesterase activity"/>
    <property type="evidence" value="ECO:0007669"/>
    <property type="project" value="InterPro"/>
</dbReference>
<dbReference type="RefSeq" id="WP_259462101.1">
    <property type="nucleotide sequence ID" value="NZ_RCDC01000004.1"/>
</dbReference>
<dbReference type="InterPro" id="IPR000160">
    <property type="entry name" value="GGDEF_dom"/>
</dbReference>
<dbReference type="InterPro" id="IPR050706">
    <property type="entry name" value="Cyclic-di-GMP_PDE-like"/>
</dbReference>
<dbReference type="Gene3D" id="3.20.20.450">
    <property type="entry name" value="EAL domain"/>
    <property type="match status" value="1"/>
</dbReference>
<dbReference type="InterPro" id="IPR035919">
    <property type="entry name" value="EAL_sf"/>
</dbReference>
<dbReference type="SMART" id="SM00052">
    <property type="entry name" value="EAL"/>
    <property type="match status" value="1"/>
</dbReference>
<accession>A0A498CMR8</accession>
<dbReference type="InterPro" id="IPR029787">
    <property type="entry name" value="Nucleotide_cyclase"/>
</dbReference>
<dbReference type="InterPro" id="IPR043128">
    <property type="entry name" value="Rev_trsase/Diguanyl_cyclase"/>
</dbReference>
<reference evidence="2 3" key="1">
    <citation type="submission" date="2018-10" db="EMBL/GenBank/DDBJ databases">
        <title>Comparative analysis of microorganisms from saline springs in Andes Mountain Range, Colombia.</title>
        <authorList>
            <person name="Rubin E."/>
        </authorList>
    </citation>
    <scope>NUCLEOTIDE SEQUENCE [LARGE SCALE GENOMIC DNA]</scope>
    <source>
        <strain evidence="2 3">USBA GBX 843</strain>
    </source>
</reference>
<evidence type="ECO:0000259" key="1">
    <source>
        <dbReference type="PROSITE" id="PS50883"/>
    </source>
</evidence>
<dbReference type="Pfam" id="PF00563">
    <property type="entry name" value="EAL"/>
    <property type="match status" value="1"/>
</dbReference>
<dbReference type="SMART" id="SM00267">
    <property type="entry name" value="GGDEF"/>
    <property type="match status" value="1"/>
</dbReference>
<dbReference type="PROSITE" id="PS50883">
    <property type="entry name" value="EAL"/>
    <property type="match status" value="1"/>
</dbReference>
<dbReference type="Proteomes" id="UP000274786">
    <property type="component" value="Unassembled WGS sequence"/>
</dbReference>
<dbReference type="InterPro" id="IPR001633">
    <property type="entry name" value="EAL_dom"/>
</dbReference>
<dbReference type="AlphaFoldDB" id="A0A498CMR8"/>
<dbReference type="PANTHER" id="PTHR33121:SF19">
    <property type="entry name" value="CYCLIC DI-GMP PHOSPHODIESTERASE PA2567"/>
    <property type="match status" value="1"/>
</dbReference>